<dbReference type="Proteomes" id="UP000298429">
    <property type="component" value="Unassembled WGS sequence"/>
</dbReference>
<feature type="chain" id="PRO_5023077644" description="Peptidase M23" evidence="1">
    <location>
        <begin position="24"/>
        <end position="318"/>
    </location>
</feature>
<keyword evidence="1" id="KW-0732">Signal</keyword>
<gene>
    <name evidence="2" type="ORF">EHQ76_14795</name>
</gene>
<dbReference type="AlphaFoldDB" id="A0A5F2AZU2"/>
<reference evidence="2 3" key="1">
    <citation type="journal article" date="2019" name="PLoS Negl. Trop. Dis.">
        <title>Revisiting the worldwide diversity of Leptospira species in the environment.</title>
        <authorList>
            <person name="Vincent A.T."/>
            <person name="Schiettekatte O."/>
            <person name="Bourhy P."/>
            <person name="Veyrier F.J."/>
            <person name="Picardeau M."/>
        </authorList>
    </citation>
    <scope>NUCLEOTIDE SEQUENCE [LARGE SCALE GENOMIC DNA]</scope>
    <source>
        <strain evidence="2 3">201702444</strain>
    </source>
</reference>
<evidence type="ECO:0008006" key="4">
    <source>
        <dbReference type="Google" id="ProtNLM"/>
    </source>
</evidence>
<comment type="caution">
    <text evidence="2">The sequence shown here is derived from an EMBL/GenBank/DDBJ whole genome shotgun (WGS) entry which is preliminary data.</text>
</comment>
<evidence type="ECO:0000256" key="1">
    <source>
        <dbReference type="SAM" id="SignalP"/>
    </source>
</evidence>
<dbReference type="EMBL" id="RQGN01000083">
    <property type="protein sequence ID" value="TGL97400.1"/>
    <property type="molecule type" value="Genomic_DNA"/>
</dbReference>
<dbReference type="RefSeq" id="WP_135671714.1">
    <property type="nucleotide sequence ID" value="NZ_RQGN01000083.1"/>
</dbReference>
<dbReference type="PROSITE" id="PS51257">
    <property type="entry name" value="PROKAR_LIPOPROTEIN"/>
    <property type="match status" value="1"/>
</dbReference>
<name>A0A5F2AZU2_9LEPT</name>
<dbReference type="OrthoDB" id="343622at2"/>
<evidence type="ECO:0000313" key="2">
    <source>
        <dbReference type="EMBL" id="TGL97400.1"/>
    </source>
</evidence>
<feature type="signal peptide" evidence="1">
    <location>
        <begin position="1"/>
        <end position="23"/>
    </location>
</feature>
<organism evidence="2 3">
    <name type="scientific">Leptospira barantonii</name>
    <dbReference type="NCBI Taxonomy" id="2023184"/>
    <lineage>
        <taxon>Bacteria</taxon>
        <taxon>Pseudomonadati</taxon>
        <taxon>Spirochaetota</taxon>
        <taxon>Spirochaetia</taxon>
        <taxon>Leptospirales</taxon>
        <taxon>Leptospiraceae</taxon>
        <taxon>Leptospira</taxon>
    </lineage>
</organism>
<evidence type="ECO:0000313" key="3">
    <source>
        <dbReference type="Proteomes" id="UP000298429"/>
    </source>
</evidence>
<proteinExistence type="predicted"/>
<protein>
    <recommendedName>
        <fullName evidence="4">Peptidase M23</fullName>
    </recommendedName>
</protein>
<sequence length="318" mass="37387">MRLKNLSICLFAFVLFFTGCQSAQRQTTNKETIVYPGFRLNTEKNVSVVSDLSGRIKSIQKNESGQYDVSVQTSRQSYLNDRIETDVYEMVYGNLSTIESGLTLEQEVQRGTQIGIGTPDSYVTSRSKTLLPFMVRLSERQPVKQNDFWYFSPDWMFPHKTDFLSFRPVKSFEEALKDFYHRWEVEKEEKKGFTIHHHPDLDRIRFALKLNQYPKTLTETTSLTFTEKQFYGKENLFVFENKLDEFKISGYTPVIYWQSGFDKHLKEEYVLKNTLYVYASIYTIDHDKKLILICARDFALVPDEKVIGDRMNSFQKLQ</sequence>
<accession>A0A5F2AZU2</accession>